<sequence length="819" mass="86310">MSYEQVHELSSNPEGSLAVLDWLRTHDVQVTWQSTHQEYIKATATIATWENILSTSFYEWKDHSSKAELSHNDKTIHRAESYSLPTSVAEHVSGVFNTVQVPPEWKPAYSVLQQNSKQLLSSTRVTPAFLNSYYKITPFTGKVSPKVQQAVFETNGESYSPGDLSRFQDKFGLPRQAALAPYGHATTDCVHNSCFEGNLDVQYLMGIAPGVATIYWYTGTSDPFLTWITNVANTPNPPLVNSISWGSIEVAAAVSSMHSFNNEARKLALQGVTIVVSSGDNGAAGDANWCQKDSSSNSVLWGGKKWKGKGYFPSFPATSPYVTAVGATQGPESGDPEIACQSQLGGVITTGGGFSTYNPTPSWQVDTVTAYFNNLTTAQTPSSGYNPNGRGYPDVSMIGVWYQIVNQGSLTSLFGTSASSPVFAALLTLTNTARAKLGKGPVGFINPTLYAKGTASGLFNDVTSGENNCIAFSDIEHASHAHCCESGFYATAGWDPTTGFGSMNFPNVLTMFDAVYGDPSMEPTAQPTNPTVSPSFVPSAVPSFTSTVNPSAVPSVNPSAMPSVNPSIMPSVPPVVAPTVKPTAVPSVMVGTARPSAQPSAPPSPIVTFSSNITLAGLTTPELDGPSRDAVIQTTAQEMNVDALTVSYVGTIVLSSSPRLAPVASHLRQNALDTTYSVIAITRTQIALSATQYSSTDALYSGLTSLLASSVTSGAYTTALDQNAQALGATSLATASATSATSSAPAVVNAASGDGNNSALDAGAIAGIVLGSIGFVLILGFFYYHMNQHKRRQAQEDIRASTLEFSSSNPMGTTGKENL</sequence>
<comment type="catalytic activity">
    <reaction evidence="7">
        <text>Hydrolysis of proteins with broad specificity for peptide bonds, and a preference for a large uncharged residue in P1. Hydrolyzes peptide amides.</text>
        <dbReference type="EC" id="3.4.21.62"/>
    </reaction>
</comment>
<dbReference type="GO" id="GO:0046872">
    <property type="term" value="F:metal ion binding"/>
    <property type="evidence" value="ECO:0007669"/>
    <property type="project" value="UniProtKB-UniRule"/>
</dbReference>
<keyword evidence="4 9" id="KW-0720">Serine protease</keyword>
<dbReference type="InterPro" id="IPR050819">
    <property type="entry name" value="Tripeptidyl-peptidase_I"/>
</dbReference>
<evidence type="ECO:0000313" key="12">
    <source>
        <dbReference type="EMBL" id="CAE0297606.1"/>
    </source>
</evidence>
<evidence type="ECO:0000256" key="5">
    <source>
        <dbReference type="ARBA" id="ARBA00022837"/>
    </source>
</evidence>
<proteinExistence type="predicted"/>
<dbReference type="Gene3D" id="3.40.50.200">
    <property type="entry name" value="Peptidase S8/S53 domain"/>
    <property type="match status" value="1"/>
</dbReference>
<evidence type="ECO:0000256" key="6">
    <source>
        <dbReference type="ARBA" id="ARBA00023145"/>
    </source>
</evidence>
<dbReference type="InterPro" id="IPR036852">
    <property type="entry name" value="Peptidase_S8/S53_dom_sf"/>
</dbReference>
<dbReference type="PROSITE" id="PS51695">
    <property type="entry name" value="SEDOLISIN"/>
    <property type="match status" value="1"/>
</dbReference>
<dbReference type="PANTHER" id="PTHR14218">
    <property type="entry name" value="PROTEASE S8 TRIPEPTIDYL PEPTIDASE I CLN2"/>
    <property type="match status" value="1"/>
</dbReference>
<evidence type="ECO:0000259" key="11">
    <source>
        <dbReference type="PROSITE" id="PS51695"/>
    </source>
</evidence>
<dbReference type="InterPro" id="IPR015366">
    <property type="entry name" value="S53_propep"/>
</dbReference>
<evidence type="ECO:0000256" key="9">
    <source>
        <dbReference type="PROSITE-ProRule" id="PRU01032"/>
    </source>
</evidence>
<feature type="binding site" evidence="9">
    <location>
        <position position="462"/>
    </location>
    <ligand>
        <name>Ca(2+)</name>
        <dbReference type="ChEBI" id="CHEBI:29108"/>
    </ligand>
</feature>
<dbReference type="InterPro" id="IPR030400">
    <property type="entry name" value="Sedolisin_dom"/>
</dbReference>
<feature type="binding site" evidence="9">
    <location>
        <position position="495"/>
    </location>
    <ligand>
        <name>Ca(2+)</name>
        <dbReference type="ChEBI" id="CHEBI:29108"/>
    </ligand>
</feature>
<evidence type="ECO:0000256" key="8">
    <source>
        <dbReference type="ARBA" id="ARBA00023619"/>
    </source>
</evidence>
<feature type="active site" description="Charge relay system" evidence="9">
    <location>
        <position position="196"/>
    </location>
</feature>
<feature type="binding site" evidence="9">
    <location>
        <position position="493"/>
    </location>
    <ligand>
        <name>Ca(2+)</name>
        <dbReference type="ChEBI" id="CHEBI:29108"/>
    </ligand>
</feature>
<evidence type="ECO:0000256" key="3">
    <source>
        <dbReference type="ARBA" id="ARBA00022801"/>
    </source>
</evidence>
<evidence type="ECO:0000256" key="7">
    <source>
        <dbReference type="ARBA" id="ARBA00023529"/>
    </source>
</evidence>
<keyword evidence="2 9" id="KW-0479">Metal-binding</keyword>
<dbReference type="PANTHER" id="PTHR14218:SF15">
    <property type="entry name" value="TRIPEPTIDYL-PEPTIDASE 1"/>
    <property type="match status" value="1"/>
</dbReference>
<keyword evidence="10" id="KW-0812">Transmembrane</keyword>
<evidence type="ECO:0000256" key="1">
    <source>
        <dbReference type="ARBA" id="ARBA00022670"/>
    </source>
</evidence>
<dbReference type="GO" id="GO:0006508">
    <property type="term" value="P:proteolysis"/>
    <property type="evidence" value="ECO:0007669"/>
    <property type="project" value="UniProtKB-KW"/>
</dbReference>
<keyword evidence="10" id="KW-1133">Transmembrane helix</keyword>
<gene>
    <name evidence="12" type="ORF">SELO1098_LOCUS26460</name>
</gene>
<evidence type="ECO:0000256" key="4">
    <source>
        <dbReference type="ARBA" id="ARBA00022825"/>
    </source>
</evidence>
<reference evidence="12" key="1">
    <citation type="submission" date="2021-01" db="EMBL/GenBank/DDBJ databases">
        <authorList>
            <person name="Corre E."/>
            <person name="Pelletier E."/>
            <person name="Niang G."/>
            <person name="Scheremetjew M."/>
            <person name="Finn R."/>
            <person name="Kale V."/>
            <person name="Holt S."/>
            <person name="Cochrane G."/>
            <person name="Meng A."/>
            <person name="Brown T."/>
            <person name="Cohen L."/>
        </authorList>
    </citation>
    <scope>NUCLEOTIDE SEQUENCE</scope>
    <source>
        <strain evidence="12">CCAP 955/1</strain>
    </source>
</reference>
<keyword evidence="6" id="KW-0865">Zymogen</keyword>
<dbReference type="EMBL" id="HBIC01051607">
    <property type="protein sequence ID" value="CAE0297606.1"/>
    <property type="molecule type" value="Transcribed_RNA"/>
</dbReference>
<feature type="domain" description="Peptidase S53" evidence="11">
    <location>
        <begin position="124"/>
        <end position="515"/>
    </location>
</feature>
<keyword evidence="5 9" id="KW-0106">Calcium</keyword>
<protein>
    <recommendedName>
        <fullName evidence="8">subtilisin</fullName>
        <ecNumber evidence="8">3.4.21.62</ecNumber>
    </recommendedName>
</protein>
<organism evidence="12">
    <name type="scientific">Spumella elongata</name>
    <dbReference type="NCBI Taxonomy" id="89044"/>
    <lineage>
        <taxon>Eukaryota</taxon>
        <taxon>Sar</taxon>
        <taxon>Stramenopiles</taxon>
        <taxon>Ochrophyta</taxon>
        <taxon>Chrysophyceae</taxon>
        <taxon>Chromulinales</taxon>
        <taxon>Chromulinaceae</taxon>
        <taxon>Spumella</taxon>
    </lineage>
</organism>
<feature type="binding site" evidence="9">
    <location>
        <position position="461"/>
    </location>
    <ligand>
        <name>Ca(2+)</name>
        <dbReference type="ChEBI" id="CHEBI:29108"/>
    </ligand>
</feature>
<dbReference type="SUPFAM" id="SSF52743">
    <property type="entry name" value="Subtilisin-like"/>
    <property type="match status" value="1"/>
</dbReference>
<feature type="active site" description="Charge relay system" evidence="9">
    <location>
        <position position="200"/>
    </location>
</feature>
<dbReference type="InterPro" id="IPR023828">
    <property type="entry name" value="Peptidase_S8_Ser-AS"/>
</dbReference>
<dbReference type="Pfam" id="PF09286">
    <property type="entry name" value="Pro-kuma_activ"/>
    <property type="match status" value="1"/>
</dbReference>
<dbReference type="SUPFAM" id="SSF54897">
    <property type="entry name" value="Protease propeptides/inhibitors"/>
    <property type="match status" value="1"/>
</dbReference>
<dbReference type="GO" id="GO:0008240">
    <property type="term" value="F:tripeptidyl-peptidase activity"/>
    <property type="evidence" value="ECO:0007669"/>
    <property type="project" value="TreeGrafter"/>
</dbReference>
<keyword evidence="1 9" id="KW-0645">Protease</keyword>
<feature type="transmembrane region" description="Helical" evidence="10">
    <location>
        <begin position="762"/>
        <end position="784"/>
    </location>
</feature>
<evidence type="ECO:0000256" key="2">
    <source>
        <dbReference type="ARBA" id="ARBA00022723"/>
    </source>
</evidence>
<accession>A0A7S3MEF0</accession>
<dbReference type="PROSITE" id="PS00138">
    <property type="entry name" value="SUBTILASE_SER"/>
    <property type="match status" value="1"/>
</dbReference>
<evidence type="ECO:0000256" key="10">
    <source>
        <dbReference type="SAM" id="Phobius"/>
    </source>
</evidence>
<comment type="cofactor">
    <cofactor evidence="9">
        <name>Ca(2+)</name>
        <dbReference type="ChEBI" id="CHEBI:29108"/>
    </cofactor>
    <text evidence="9">Binds 1 Ca(2+) ion per subunit.</text>
</comment>
<keyword evidence="3 9" id="KW-0378">Hydrolase</keyword>
<dbReference type="EC" id="3.4.21.62" evidence="8"/>
<dbReference type="GO" id="GO:0004252">
    <property type="term" value="F:serine-type endopeptidase activity"/>
    <property type="evidence" value="ECO:0007669"/>
    <property type="project" value="UniProtKB-UniRule"/>
</dbReference>
<feature type="active site" description="Charge relay system" evidence="9">
    <location>
        <position position="417"/>
    </location>
</feature>
<name>A0A7S3MEF0_9STRA</name>
<dbReference type="AlphaFoldDB" id="A0A7S3MEF0"/>
<dbReference type="CDD" id="cd04056">
    <property type="entry name" value="Peptidases_S53"/>
    <property type="match status" value="1"/>
</dbReference>
<keyword evidence="10" id="KW-0472">Membrane</keyword>